<proteinExistence type="predicted"/>
<accession>A0A7Z7B1W8</accession>
<evidence type="ECO:0000313" key="3">
    <source>
        <dbReference type="EMBL" id="SDF87427.1"/>
    </source>
</evidence>
<organism evidence="3 4">
    <name type="scientific">Methanolobus vulcani</name>
    <dbReference type="NCBI Taxonomy" id="38026"/>
    <lineage>
        <taxon>Archaea</taxon>
        <taxon>Methanobacteriati</taxon>
        <taxon>Methanobacteriota</taxon>
        <taxon>Stenosarchaea group</taxon>
        <taxon>Methanomicrobia</taxon>
        <taxon>Methanosarcinales</taxon>
        <taxon>Methanosarcinaceae</taxon>
        <taxon>Methanolobus</taxon>
    </lineage>
</organism>
<dbReference type="InterPro" id="IPR024710">
    <property type="entry name" value="MfnD"/>
</dbReference>
<protein>
    <recommendedName>
        <fullName evidence="2">ATP-grasp domain-containing protein</fullName>
    </recommendedName>
</protein>
<dbReference type="InterPro" id="IPR003806">
    <property type="entry name" value="ATP-grasp_PylC-type"/>
</dbReference>
<dbReference type="RefSeq" id="WP_091709940.1">
    <property type="nucleotide sequence ID" value="NZ_FNCA01000004.1"/>
</dbReference>
<evidence type="ECO:0000313" key="4">
    <source>
        <dbReference type="Proteomes" id="UP000199259"/>
    </source>
</evidence>
<dbReference type="Pfam" id="PF02655">
    <property type="entry name" value="ATP-grasp_3"/>
    <property type="match status" value="1"/>
</dbReference>
<keyword evidence="1" id="KW-0547">Nucleotide-binding</keyword>
<dbReference type="GO" id="GO:0005524">
    <property type="term" value="F:ATP binding"/>
    <property type="evidence" value="ECO:0007669"/>
    <property type="project" value="UniProtKB-UniRule"/>
</dbReference>
<feature type="domain" description="ATP-grasp" evidence="2">
    <location>
        <begin position="93"/>
        <end position="285"/>
    </location>
</feature>
<dbReference type="SUPFAM" id="SSF56059">
    <property type="entry name" value="Glutathione synthetase ATP-binding domain-like"/>
    <property type="match status" value="1"/>
</dbReference>
<reference evidence="3 4" key="1">
    <citation type="submission" date="2016-10" db="EMBL/GenBank/DDBJ databases">
        <authorList>
            <person name="Varghese N."/>
            <person name="Submissions S."/>
        </authorList>
    </citation>
    <scope>NUCLEOTIDE SEQUENCE [LARGE SCALE GENOMIC DNA]</scope>
    <source>
        <strain evidence="3 4">PL 12/M</strain>
    </source>
</reference>
<evidence type="ECO:0000259" key="2">
    <source>
        <dbReference type="PROSITE" id="PS50975"/>
    </source>
</evidence>
<dbReference type="Gene3D" id="2.30.36.100">
    <property type="match status" value="1"/>
</dbReference>
<dbReference type="Gene3D" id="3.30.470.20">
    <property type="entry name" value="ATP-grasp fold, B domain"/>
    <property type="match status" value="1"/>
</dbReference>
<keyword evidence="1" id="KW-0067">ATP-binding</keyword>
<dbReference type="AlphaFoldDB" id="A0A7Z7B1W8"/>
<evidence type="ECO:0000256" key="1">
    <source>
        <dbReference type="PROSITE-ProRule" id="PRU00409"/>
    </source>
</evidence>
<gene>
    <name evidence="3" type="ORF">SAMN04488589_1611</name>
</gene>
<dbReference type="EMBL" id="FNCA01000004">
    <property type="protein sequence ID" value="SDF87427.1"/>
    <property type="molecule type" value="Genomic_DNA"/>
</dbReference>
<dbReference type="InterPro" id="IPR011761">
    <property type="entry name" value="ATP-grasp"/>
</dbReference>
<dbReference type="OrthoDB" id="133985at2157"/>
<dbReference type="Proteomes" id="UP000199259">
    <property type="component" value="Unassembled WGS sequence"/>
</dbReference>
<name>A0A7Z7B1W8_9EURY</name>
<keyword evidence="4" id="KW-1185">Reference proteome</keyword>
<dbReference type="Gene3D" id="3.40.50.11770">
    <property type="match status" value="1"/>
</dbReference>
<sequence>MKILLAEYAMGIGLGGTLLLEGRAMLSTLADSFTRLGHEVNYLTAESKLKCGNAVLSDENTFEDVLEKVSKESDAALVIGPDELLGDLTEIIEKNTVNLGCASGSIRLCADKLTCTKVLVSNSIAVPEIKDMKSEGNYVIKPRFGCASEGVRLKDADKMDEQLDEYIATEYIEGEHLSVSLICGQKSLPLSLNRQLIDIKEENGETIFDYKGNQVPYRAEFEEEVFSTAKRTVGTLGCNGYVGIDIVYGDKPYVIDVNPRPTTAIFGLVRTLGCEIGDLLLMNMFGELPDSVELTGECSFTKDDIEDII</sequence>
<dbReference type="PROSITE" id="PS50975">
    <property type="entry name" value="ATP_GRASP"/>
    <property type="match status" value="1"/>
</dbReference>
<comment type="caution">
    <text evidence="3">The sequence shown here is derived from an EMBL/GenBank/DDBJ whole genome shotgun (WGS) entry which is preliminary data.</text>
</comment>
<dbReference type="PIRSF" id="PIRSF016766">
    <property type="entry name" value="UCP016766_ATPgrasp"/>
    <property type="match status" value="1"/>
</dbReference>
<dbReference type="GO" id="GO:0046872">
    <property type="term" value="F:metal ion binding"/>
    <property type="evidence" value="ECO:0007669"/>
    <property type="project" value="InterPro"/>
</dbReference>